<dbReference type="Proteomes" id="UP001524547">
    <property type="component" value="Unassembled WGS sequence"/>
</dbReference>
<gene>
    <name evidence="1" type="ORF">NFI88_11380</name>
</gene>
<organism evidence="1 2">
    <name type="scientific">Rhizosaccharibacter radicis</name>
    <dbReference type="NCBI Taxonomy" id="2782605"/>
    <lineage>
        <taxon>Bacteria</taxon>
        <taxon>Pseudomonadati</taxon>
        <taxon>Pseudomonadota</taxon>
        <taxon>Alphaproteobacteria</taxon>
        <taxon>Acetobacterales</taxon>
        <taxon>Acetobacteraceae</taxon>
        <taxon>Rhizosaccharibacter</taxon>
    </lineage>
</organism>
<dbReference type="EMBL" id="JAMZEJ010000006">
    <property type="protein sequence ID" value="MCQ8241438.1"/>
    <property type="molecule type" value="Genomic_DNA"/>
</dbReference>
<reference evidence="1 2" key="1">
    <citation type="submission" date="2022-06" db="EMBL/GenBank/DDBJ databases">
        <title>Rhizosaccharibacter gen. nov. sp. nov. KSS12, endophytic bacteria isolated from sugarcane.</title>
        <authorList>
            <person name="Pitiwittayakul N."/>
        </authorList>
    </citation>
    <scope>NUCLEOTIDE SEQUENCE [LARGE SCALE GENOMIC DNA]</scope>
    <source>
        <strain evidence="1 2">KSS12</strain>
    </source>
</reference>
<evidence type="ECO:0000313" key="2">
    <source>
        <dbReference type="Proteomes" id="UP001524547"/>
    </source>
</evidence>
<proteinExistence type="predicted"/>
<dbReference type="RefSeq" id="WP_422920178.1">
    <property type="nucleotide sequence ID" value="NZ_JAMZEJ010000006.1"/>
</dbReference>
<name>A0ABT1W0R7_9PROT</name>
<protein>
    <submittedName>
        <fullName evidence="1">Uncharacterized protein</fullName>
    </submittedName>
</protein>
<keyword evidence="2" id="KW-1185">Reference proteome</keyword>
<evidence type="ECO:0000313" key="1">
    <source>
        <dbReference type="EMBL" id="MCQ8241438.1"/>
    </source>
</evidence>
<accession>A0ABT1W0R7</accession>
<comment type="caution">
    <text evidence="1">The sequence shown here is derived from an EMBL/GenBank/DDBJ whole genome shotgun (WGS) entry which is preliminary data.</text>
</comment>
<sequence>MPLFVIEMAGEPLLVFPEDDLALAQEELDSGNIKESLSEFHRDGEPLWDGEASLSVRAADAAETVIWQEALAEAVENEELDEDEKDEFAVFLVDTEEEE</sequence>